<evidence type="ECO:0000259" key="4">
    <source>
        <dbReference type="PROSITE" id="PS50042"/>
    </source>
</evidence>
<feature type="domain" description="Cyclic nucleotide-binding" evidence="4">
    <location>
        <begin position="11"/>
        <end position="77"/>
    </location>
</feature>
<keyword evidence="2" id="KW-0238">DNA-binding</keyword>
<accession>A0A3B7MSJ0</accession>
<protein>
    <submittedName>
        <fullName evidence="6">Crp/Fnr family transcriptional regulator</fullName>
    </submittedName>
</protein>
<feature type="domain" description="HTH crp-type" evidence="5">
    <location>
        <begin position="147"/>
        <end position="213"/>
    </location>
</feature>
<dbReference type="GO" id="GO:0003677">
    <property type="term" value="F:DNA binding"/>
    <property type="evidence" value="ECO:0007669"/>
    <property type="project" value="UniProtKB-KW"/>
</dbReference>
<dbReference type="InterPro" id="IPR036390">
    <property type="entry name" value="WH_DNA-bd_sf"/>
</dbReference>
<name>A0A3B7MSJ0_9BACT</name>
<dbReference type="Gene3D" id="1.10.10.10">
    <property type="entry name" value="Winged helix-like DNA-binding domain superfamily/Winged helix DNA-binding domain"/>
    <property type="match status" value="1"/>
</dbReference>
<dbReference type="Proteomes" id="UP000263900">
    <property type="component" value="Chromosome"/>
</dbReference>
<dbReference type="InterPro" id="IPR012318">
    <property type="entry name" value="HTH_CRP"/>
</dbReference>
<dbReference type="InterPro" id="IPR018490">
    <property type="entry name" value="cNMP-bd_dom_sf"/>
</dbReference>
<proteinExistence type="predicted"/>
<dbReference type="RefSeq" id="WP_119052210.1">
    <property type="nucleotide sequence ID" value="NZ_CP032157.1"/>
</dbReference>
<evidence type="ECO:0000313" key="7">
    <source>
        <dbReference type="Proteomes" id="UP000263900"/>
    </source>
</evidence>
<dbReference type="OrthoDB" id="9776746at2"/>
<gene>
    <name evidence="6" type="ORF">D3H65_21070</name>
</gene>
<dbReference type="Pfam" id="PF00027">
    <property type="entry name" value="cNMP_binding"/>
    <property type="match status" value="1"/>
</dbReference>
<organism evidence="6 7">
    <name type="scientific">Paraflavitalea soli</name>
    <dbReference type="NCBI Taxonomy" id="2315862"/>
    <lineage>
        <taxon>Bacteria</taxon>
        <taxon>Pseudomonadati</taxon>
        <taxon>Bacteroidota</taxon>
        <taxon>Chitinophagia</taxon>
        <taxon>Chitinophagales</taxon>
        <taxon>Chitinophagaceae</taxon>
        <taxon>Paraflavitalea</taxon>
    </lineage>
</organism>
<dbReference type="PROSITE" id="PS51063">
    <property type="entry name" value="HTH_CRP_2"/>
    <property type="match status" value="1"/>
</dbReference>
<keyword evidence="7" id="KW-1185">Reference proteome</keyword>
<evidence type="ECO:0000259" key="5">
    <source>
        <dbReference type="PROSITE" id="PS51063"/>
    </source>
</evidence>
<dbReference type="InterPro" id="IPR036388">
    <property type="entry name" value="WH-like_DNA-bd_sf"/>
</dbReference>
<dbReference type="PANTHER" id="PTHR24567">
    <property type="entry name" value="CRP FAMILY TRANSCRIPTIONAL REGULATORY PROTEIN"/>
    <property type="match status" value="1"/>
</dbReference>
<dbReference type="PROSITE" id="PS50042">
    <property type="entry name" value="CNMP_BINDING_3"/>
    <property type="match status" value="1"/>
</dbReference>
<dbReference type="InterPro" id="IPR000595">
    <property type="entry name" value="cNMP-bd_dom"/>
</dbReference>
<dbReference type="Pfam" id="PF13545">
    <property type="entry name" value="HTH_Crp_2"/>
    <property type="match status" value="1"/>
</dbReference>
<evidence type="ECO:0000313" key="6">
    <source>
        <dbReference type="EMBL" id="AXY76333.1"/>
    </source>
</evidence>
<dbReference type="EMBL" id="CP032157">
    <property type="protein sequence ID" value="AXY76333.1"/>
    <property type="molecule type" value="Genomic_DNA"/>
</dbReference>
<reference evidence="6 7" key="1">
    <citation type="submission" date="2018-09" db="EMBL/GenBank/DDBJ databases">
        <title>Genome sequencing of strain 6GH32-13.</title>
        <authorList>
            <person name="Weon H.-Y."/>
            <person name="Heo J."/>
            <person name="Kwon S.-W."/>
        </authorList>
    </citation>
    <scope>NUCLEOTIDE SEQUENCE [LARGE SCALE GENOMIC DNA]</scope>
    <source>
        <strain evidence="6 7">5GH32-13</strain>
    </source>
</reference>
<dbReference type="PANTHER" id="PTHR24567:SF26">
    <property type="entry name" value="REGULATORY PROTEIN YEIL"/>
    <property type="match status" value="1"/>
</dbReference>
<dbReference type="SMART" id="SM00419">
    <property type="entry name" value="HTH_CRP"/>
    <property type="match status" value="1"/>
</dbReference>
<dbReference type="CDD" id="cd00038">
    <property type="entry name" value="CAP_ED"/>
    <property type="match status" value="1"/>
</dbReference>
<dbReference type="SUPFAM" id="SSF51206">
    <property type="entry name" value="cAMP-binding domain-like"/>
    <property type="match status" value="1"/>
</dbReference>
<dbReference type="SUPFAM" id="SSF46785">
    <property type="entry name" value="Winged helix' DNA-binding domain"/>
    <property type="match status" value="1"/>
</dbReference>
<keyword evidence="1" id="KW-0805">Transcription regulation</keyword>
<sequence>MKSAKEYLDQRFPQFEPELRQLLATHCVVKSLQAGEKMVQTGQYFRSTMLIVEGRAKLYREGEEGGEFFMYYLEPGQACALSMMCSTRQQVSEVMVIAEEDTTVLLIPIGIMDDLMGQYKSWYYFVIETYRTRYEELLVVIDQVIFKGMDERLEFYLKNQYKKLQSRELAITHQEIANDLNTSREVISRLLKKMEQQQRLVLHRNYIEWLETT</sequence>
<dbReference type="Gene3D" id="2.60.120.10">
    <property type="entry name" value="Jelly Rolls"/>
    <property type="match status" value="1"/>
</dbReference>
<dbReference type="GO" id="GO:0005829">
    <property type="term" value="C:cytosol"/>
    <property type="evidence" value="ECO:0007669"/>
    <property type="project" value="TreeGrafter"/>
</dbReference>
<evidence type="ECO:0000256" key="2">
    <source>
        <dbReference type="ARBA" id="ARBA00023125"/>
    </source>
</evidence>
<dbReference type="GO" id="GO:0003700">
    <property type="term" value="F:DNA-binding transcription factor activity"/>
    <property type="evidence" value="ECO:0007669"/>
    <property type="project" value="TreeGrafter"/>
</dbReference>
<evidence type="ECO:0000256" key="3">
    <source>
        <dbReference type="ARBA" id="ARBA00023163"/>
    </source>
</evidence>
<dbReference type="KEGG" id="pseg:D3H65_21070"/>
<dbReference type="InterPro" id="IPR014710">
    <property type="entry name" value="RmlC-like_jellyroll"/>
</dbReference>
<keyword evidence="3" id="KW-0804">Transcription</keyword>
<dbReference type="InterPro" id="IPR050397">
    <property type="entry name" value="Env_Response_Regulators"/>
</dbReference>
<dbReference type="AlphaFoldDB" id="A0A3B7MSJ0"/>
<evidence type="ECO:0000256" key="1">
    <source>
        <dbReference type="ARBA" id="ARBA00023015"/>
    </source>
</evidence>